<evidence type="ECO:0000259" key="2">
    <source>
        <dbReference type="Pfam" id="PF18962"/>
    </source>
</evidence>
<keyword evidence="1" id="KW-0732">Signal</keyword>
<dbReference type="Gene3D" id="2.180.10.10">
    <property type="entry name" value="RHS repeat-associated core"/>
    <property type="match status" value="1"/>
</dbReference>
<dbReference type="Proteomes" id="UP000282184">
    <property type="component" value="Unassembled WGS sequence"/>
</dbReference>
<feature type="signal peptide" evidence="1">
    <location>
        <begin position="1"/>
        <end position="19"/>
    </location>
</feature>
<dbReference type="EMBL" id="RXOF01000015">
    <property type="protein sequence ID" value="RTQ46528.1"/>
    <property type="molecule type" value="Genomic_DNA"/>
</dbReference>
<dbReference type="RefSeq" id="WP_126695273.1">
    <property type="nucleotide sequence ID" value="NZ_RXOF01000015.1"/>
</dbReference>
<sequence length="442" mass="49979">MKHALLLITGLALPLVAAAQTQQTTLDPAYQPLEVPATIPVPLRSHPLEMYNLDPDGASWVSMRIFLDGVGNPTSPRNIWLDRFSYNAAGQVTRVDHTDSLVAAPRTGRISAYSPDGRLTQVQMYYWTNGQPAPTVYPYSFAYDAHGNLTRDDEGGAVFDYQYTYDAAGVITACTKFRELSGQPRTPYQRITFTLQNGQWASSVQEQYDNGTWKRRRVVQRYSWHDWSRRQLRATQTMLVDDFNDFSFHRDTVRYLTNGTNRIVSTTTESLSGGVWIPRQYRDVEYNAQGQRVAGRVREPHQTQPGRWVYSAHDSTVYHHDAQGRTLNCTQYTRHRNATSALVLVNTFYFGPRLVTSTRAAARLPLRVYPNPARQQLHLAAPALSGSLTVEVLNGLGQLVERRRLSAPALAQPWDVSRWPAGVYTLRLRAAEGTATQRFVKE</sequence>
<dbReference type="OrthoDB" id="863842at2"/>
<organism evidence="3 4">
    <name type="scientific">Hymenobacter gummosus</name>
    <dbReference type="NCBI Taxonomy" id="1776032"/>
    <lineage>
        <taxon>Bacteria</taxon>
        <taxon>Pseudomonadati</taxon>
        <taxon>Bacteroidota</taxon>
        <taxon>Cytophagia</taxon>
        <taxon>Cytophagales</taxon>
        <taxon>Hymenobacteraceae</taxon>
        <taxon>Hymenobacter</taxon>
    </lineage>
</organism>
<feature type="chain" id="PRO_5018648672" evidence="1">
    <location>
        <begin position="20"/>
        <end position="442"/>
    </location>
</feature>
<reference evidence="3 4" key="1">
    <citation type="submission" date="2018-12" db="EMBL/GenBank/DDBJ databases">
        <title>Hymenobacter gummosus sp. nov., isolated from a spring.</title>
        <authorList>
            <person name="Nie L."/>
        </authorList>
    </citation>
    <scope>NUCLEOTIDE SEQUENCE [LARGE SCALE GENOMIC DNA]</scope>
    <source>
        <strain evidence="3 4">KCTC 52166</strain>
    </source>
</reference>
<accession>A0A3S0H6K8</accession>
<name>A0A3S0H6K8_9BACT</name>
<keyword evidence="4" id="KW-1185">Reference proteome</keyword>
<evidence type="ECO:0000256" key="1">
    <source>
        <dbReference type="SAM" id="SignalP"/>
    </source>
</evidence>
<protein>
    <submittedName>
        <fullName evidence="3">T9SS type A sorting domain-containing protein</fullName>
    </submittedName>
</protein>
<gene>
    <name evidence="3" type="ORF">EJV47_21485</name>
</gene>
<feature type="domain" description="Secretion system C-terminal sorting" evidence="2">
    <location>
        <begin position="368"/>
        <end position="440"/>
    </location>
</feature>
<dbReference type="AlphaFoldDB" id="A0A3S0H6K8"/>
<dbReference type="Pfam" id="PF18962">
    <property type="entry name" value="Por_Secre_tail"/>
    <property type="match status" value="1"/>
</dbReference>
<proteinExistence type="predicted"/>
<evidence type="ECO:0000313" key="4">
    <source>
        <dbReference type="Proteomes" id="UP000282184"/>
    </source>
</evidence>
<dbReference type="NCBIfam" id="TIGR04183">
    <property type="entry name" value="Por_Secre_tail"/>
    <property type="match status" value="1"/>
</dbReference>
<comment type="caution">
    <text evidence="3">The sequence shown here is derived from an EMBL/GenBank/DDBJ whole genome shotgun (WGS) entry which is preliminary data.</text>
</comment>
<dbReference type="InterPro" id="IPR026444">
    <property type="entry name" value="Secre_tail"/>
</dbReference>
<evidence type="ECO:0000313" key="3">
    <source>
        <dbReference type="EMBL" id="RTQ46528.1"/>
    </source>
</evidence>